<keyword evidence="2" id="KW-1185">Reference proteome</keyword>
<evidence type="ECO:0008006" key="3">
    <source>
        <dbReference type="Google" id="ProtNLM"/>
    </source>
</evidence>
<gene>
    <name evidence="1" type="ORF">DKG74_12705</name>
</gene>
<dbReference type="EMBL" id="QGLE01000007">
    <property type="protein sequence ID" value="PWR21300.1"/>
    <property type="molecule type" value="Genomic_DNA"/>
</dbReference>
<organism evidence="1 2">
    <name type="scientific">Zavarzinia aquatilis</name>
    <dbReference type="NCBI Taxonomy" id="2211142"/>
    <lineage>
        <taxon>Bacteria</taxon>
        <taxon>Pseudomonadati</taxon>
        <taxon>Pseudomonadota</taxon>
        <taxon>Alphaproteobacteria</taxon>
        <taxon>Rhodospirillales</taxon>
        <taxon>Zavarziniaceae</taxon>
        <taxon>Zavarzinia</taxon>
    </lineage>
</organism>
<proteinExistence type="predicted"/>
<dbReference type="Proteomes" id="UP000245461">
    <property type="component" value="Unassembled WGS sequence"/>
</dbReference>
<reference evidence="1 2" key="1">
    <citation type="submission" date="2018-05" db="EMBL/GenBank/DDBJ databases">
        <title>Zavarzinia sp. HR-AS.</title>
        <authorList>
            <person name="Lee Y."/>
            <person name="Jeon C.O."/>
        </authorList>
    </citation>
    <scope>NUCLEOTIDE SEQUENCE [LARGE SCALE GENOMIC DNA]</scope>
    <source>
        <strain evidence="1 2">HR-AS</strain>
    </source>
</reference>
<name>A0A317E4Z7_9PROT</name>
<accession>A0A317E4Z7</accession>
<dbReference type="AlphaFoldDB" id="A0A317E4Z7"/>
<dbReference type="SUPFAM" id="SSF51182">
    <property type="entry name" value="RmlC-like cupins"/>
    <property type="match status" value="1"/>
</dbReference>
<evidence type="ECO:0000313" key="1">
    <source>
        <dbReference type="EMBL" id="PWR21300.1"/>
    </source>
</evidence>
<protein>
    <recommendedName>
        <fullName evidence="3">Ethanolamine utilization protein EutQ</fullName>
    </recommendedName>
</protein>
<dbReference type="InterPro" id="IPR014710">
    <property type="entry name" value="RmlC-like_jellyroll"/>
</dbReference>
<dbReference type="Pfam" id="PF06249">
    <property type="entry name" value="EutQ"/>
    <property type="match status" value="1"/>
</dbReference>
<evidence type="ECO:0000313" key="2">
    <source>
        <dbReference type="Proteomes" id="UP000245461"/>
    </source>
</evidence>
<dbReference type="Gene3D" id="2.60.120.10">
    <property type="entry name" value="Jelly Rolls"/>
    <property type="match status" value="1"/>
</dbReference>
<dbReference type="OrthoDB" id="3828611at2"/>
<dbReference type="RefSeq" id="WP_109906368.1">
    <property type="nucleotide sequence ID" value="NZ_QGLE01000007.1"/>
</dbReference>
<dbReference type="InterPro" id="IPR010424">
    <property type="entry name" value="EutQ"/>
</dbReference>
<sequence length="122" mass="13383">MTVQCYKAADRQFVTYLGKPGQTAVNYAEIAKLIGPEVSSSMGAGVVTYRRLTVTWCLPFDEVLVILAGAMRVTSSGVTHSAQPGDVLFFPKETPLDYEVDDEVTLFYVKYPVDRTAAVPEL</sequence>
<comment type="caution">
    <text evidence="1">The sequence shown here is derived from an EMBL/GenBank/DDBJ whole genome shotgun (WGS) entry which is preliminary data.</text>
</comment>
<dbReference type="InterPro" id="IPR011051">
    <property type="entry name" value="RmlC_Cupin_sf"/>
</dbReference>